<dbReference type="PANTHER" id="PTHR43591">
    <property type="entry name" value="METHYLTRANSFERASE"/>
    <property type="match status" value="1"/>
</dbReference>
<reference evidence="2 3" key="2">
    <citation type="submission" date="2021-10" db="EMBL/GenBank/DDBJ databases">
        <authorList>
            <person name="Piombo E."/>
        </authorList>
    </citation>
    <scope>NUCLEOTIDE SEQUENCE [LARGE SCALE GENOMIC DNA]</scope>
</reference>
<dbReference type="AlphaFoldDB" id="A0A9N9W1U3"/>
<evidence type="ECO:0000256" key="1">
    <source>
        <dbReference type="ARBA" id="ARBA00038158"/>
    </source>
</evidence>
<dbReference type="CDD" id="cd02440">
    <property type="entry name" value="AdoMet_MTases"/>
    <property type="match status" value="1"/>
</dbReference>
<keyword evidence="3" id="KW-1185">Reference proteome</keyword>
<dbReference type="Pfam" id="PF13489">
    <property type="entry name" value="Methyltransf_23"/>
    <property type="match status" value="1"/>
</dbReference>
<dbReference type="Proteomes" id="UP000775872">
    <property type="component" value="Unassembled WGS sequence"/>
</dbReference>
<dbReference type="OrthoDB" id="2013972at2759"/>
<comment type="caution">
    <text evidence="2">The sequence shown here is derived from an EMBL/GenBank/DDBJ whole genome shotgun (WGS) entry which is preliminary data.</text>
</comment>
<protein>
    <submittedName>
        <fullName evidence="2">Uncharacterized protein</fullName>
    </submittedName>
</protein>
<dbReference type="InterPro" id="IPR029063">
    <property type="entry name" value="SAM-dependent_MTases_sf"/>
</dbReference>
<dbReference type="PANTHER" id="PTHR43591:SF10">
    <property type="entry name" value="ABC TRANSMEMBRANE TYPE-1 DOMAIN-CONTAINING PROTEIN-RELATED"/>
    <property type="match status" value="1"/>
</dbReference>
<organism evidence="2 3">
    <name type="scientific">Clonostachys solani</name>
    <dbReference type="NCBI Taxonomy" id="160281"/>
    <lineage>
        <taxon>Eukaryota</taxon>
        <taxon>Fungi</taxon>
        <taxon>Dikarya</taxon>
        <taxon>Ascomycota</taxon>
        <taxon>Pezizomycotina</taxon>
        <taxon>Sordariomycetes</taxon>
        <taxon>Hypocreomycetidae</taxon>
        <taxon>Hypocreales</taxon>
        <taxon>Bionectriaceae</taxon>
        <taxon>Clonostachys</taxon>
    </lineage>
</organism>
<evidence type="ECO:0000313" key="3">
    <source>
        <dbReference type="Proteomes" id="UP000775872"/>
    </source>
</evidence>
<evidence type="ECO:0000313" key="2">
    <source>
        <dbReference type="EMBL" id="CAH0040312.1"/>
    </source>
</evidence>
<sequence length="362" mass="40448">MAHNGEDQIGDGPVLPLLANHQGNLPDPLLATDIAESDIDSGYGDSIRDEAGSISSSMSNLYPPQYHYGRRYHGLNPGSYQIPDDDLEQARLSMVDYMFQLVLHERLHLAPVPTSAVVLDIGTGTGHWAVQFGDQYPDATVLGIDLSPIQPQWVPPNVRFALDDVEQDWQDDEPYDYIHCRYMGATLSDWPRLFSQAFDNLQPGGWLELQELVNLVLTEPSQDPDTSSAPSHQPVPPEHPIARLIDNLTIAFDKLGRPFNPGPNFKRWCEEAGFRNVTEHRFTVPIGDWHPEPRLRELGSLMAVNIAEGVDAYTTKVFQDTLGWEPKAIADLNADVRAAVQQSGRERLLYELVVVTAQKPRL</sequence>
<dbReference type="SUPFAM" id="SSF53335">
    <property type="entry name" value="S-adenosyl-L-methionine-dependent methyltransferases"/>
    <property type="match status" value="1"/>
</dbReference>
<comment type="similarity">
    <text evidence="1">Belongs to the methyltransferase superfamily. LaeA methyltransferase family.</text>
</comment>
<dbReference type="Gene3D" id="3.40.50.150">
    <property type="entry name" value="Vaccinia Virus protein VP39"/>
    <property type="match status" value="1"/>
</dbReference>
<name>A0A9N9W1U3_9HYPO</name>
<reference evidence="3" key="1">
    <citation type="submission" date="2019-06" db="EMBL/GenBank/DDBJ databases">
        <authorList>
            <person name="Broberg M."/>
        </authorList>
    </citation>
    <scope>NUCLEOTIDE SEQUENCE [LARGE SCALE GENOMIC DNA]</scope>
</reference>
<proteinExistence type="inferred from homology"/>
<accession>A0A9N9W1U3</accession>
<dbReference type="GO" id="GO:0008168">
    <property type="term" value="F:methyltransferase activity"/>
    <property type="evidence" value="ECO:0007669"/>
    <property type="project" value="TreeGrafter"/>
</dbReference>
<gene>
    <name evidence="2" type="ORF">CSOL1703_00003878</name>
</gene>
<dbReference type="EMBL" id="CABFOC020000002">
    <property type="protein sequence ID" value="CAH0040312.1"/>
    <property type="molecule type" value="Genomic_DNA"/>
</dbReference>